<evidence type="ECO:0000313" key="2">
    <source>
        <dbReference type="EMBL" id="KFA65517.1"/>
    </source>
</evidence>
<name>A0A084QNI2_STAC4</name>
<organism evidence="2 3">
    <name type="scientific">Stachybotrys chlorohalonatus (strain IBT 40285)</name>
    <dbReference type="NCBI Taxonomy" id="1283841"/>
    <lineage>
        <taxon>Eukaryota</taxon>
        <taxon>Fungi</taxon>
        <taxon>Dikarya</taxon>
        <taxon>Ascomycota</taxon>
        <taxon>Pezizomycotina</taxon>
        <taxon>Sordariomycetes</taxon>
        <taxon>Hypocreomycetidae</taxon>
        <taxon>Hypocreales</taxon>
        <taxon>Stachybotryaceae</taxon>
        <taxon>Stachybotrys</taxon>
    </lineage>
</organism>
<proteinExistence type="predicted"/>
<dbReference type="InParanoid" id="A0A084QNI2"/>
<dbReference type="Proteomes" id="UP000028524">
    <property type="component" value="Unassembled WGS sequence"/>
</dbReference>
<accession>A0A084QNI2</accession>
<keyword evidence="3" id="KW-1185">Reference proteome</keyword>
<dbReference type="HOGENOM" id="CLU_498915_0_0_1"/>
<feature type="region of interest" description="Disordered" evidence="1">
    <location>
        <begin position="86"/>
        <end position="115"/>
    </location>
</feature>
<feature type="compositionally biased region" description="Basic and acidic residues" evidence="1">
    <location>
        <begin position="86"/>
        <end position="111"/>
    </location>
</feature>
<dbReference type="AlphaFoldDB" id="A0A084QNI2"/>
<dbReference type="EMBL" id="KL660595">
    <property type="protein sequence ID" value="KFA65517.1"/>
    <property type="molecule type" value="Genomic_DNA"/>
</dbReference>
<protein>
    <submittedName>
        <fullName evidence="2">Uncharacterized protein</fullName>
    </submittedName>
</protein>
<evidence type="ECO:0000313" key="3">
    <source>
        <dbReference type="Proteomes" id="UP000028524"/>
    </source>
</evidence>
<dbReference type="STRING" id="1283841.A0A084QNI2"/>
<gene>
    <name evidence="2" type="ORF">S40285_10079</name>
</gene>
<sequence length="560" mass="62278">MVGSASYTDEEIIWVLDQAVHGIKQEVIFEGYAVKFPNEDKLTKNKLRYIKTKYGKSAKFGSPMINYKLKYDRTRRDRRARLKDLRTSMEESVKTDVKPQLEPQVKTEELSSKQGMESLPSAGVTAGQSYPYVKNDDMLSPEIKESPPAHGVLESIECLPSLDKLSLSDPHVKLSPSSDSFSPNISNNMSFPMEDWEMPPPFMDVDSNLLLPSFDPILQGNDMFEPHPATLGFPPPVLPAADNCYSPSMVGCLPLSRNPYALSASSVKVEFPTSPSSVQFTFPGQPAQQYLSENYCLMETTSQDTISTMMPEETFSDYLARSDFRDPESTAAAYSAAAAANTHFQNRQFDPASFSQPNVGTPLSHLFAPRLPHANPEHALGDNHQWNQTCSPCAFDGIGPAPSMSIAPGSSIWPYSPESVPSMVSDLDTPALTAHPQISPYEYPPENFLSPSTSEQDELINDVDTDKDCSDDMHLFSRTDLGVSDRARLPHLGHRLRSLHVSHPQPDHTSAFGSAYIRTDRHQASHPPFFTCDIREVGIVDENTHEPSWRYDDFVLFGDE</sequence>
<evidence type="ECO:0000256" key="1">
    <source>
        <dbReference type="SAM" id="MobiDB-lite"/>
    </source>
</evidence>
<dbReference type="OrthoDB" id="4736382at2759"/>
<reference evidence="2 3" key="1">
    <citation type="journal article" date="2014" name="BMC Genomics">
        <title>Comparative genome sequencing reveals chemotype-specific gene clusters in the toxigenic black mold Stachybotrys.</title>
        <authorList>
            <person name="Semeiks J."/>
            <person name="Borek D."/>
            <person name="Otwinowski Z."/>
            <person name="Grishin N.V."/>
        </authorList>
    </citation>
    <scope>NUCLEOTIDE SEQUENCE [LARGE SCALE GENOMIC DNA]</scope>
    <source>
        <strain evidence="2 3">IBT 40285</strain>
    </source>
</reference>